<proteinExistence type="predicted"/>
<keyword evidence="1" id="KW-0812">Transmembrane</keyword>
<dbReference type="Proteomes" id="UP000013525">
    <property type="component" value="Unassembled WGS sequence"/>
</dbReference>
<comment type="caution">
    <text evidence="2">The sequence shown here is derived from an EMBL/GenBank/DDBJ whole genome shotgun (WGS) entry which is preliminary data.</text>
</comment>
<evidence type="ECO:0008006" key="4">
    <source>
        <dbReference type="Google" id="ProtNLM"/>
    </source>
</evidence>
<dbReference type="PATRIC" id="fig|1273125.3.peg.2407"/>
<evidence type="ECO:0000256" key="1">
    <source>
        <dbReference type="SAM" id="Phobius"/>
    </source>
</evidence>
<dbReference type="EMBL" id="APMY01000075">
    <property type="protein sequence ID" value="EOM76151.1"/>
    <property type="molecule type" value="Genomic_DNA"/>
</dbReference>
<keyword evidence="1" id="KW-0472">Membrane</keyword>
<feature type="transmembrane region" description="Helical" evidence="1">
    <location>
        <begin position="67"/>
        <end position="86"/>
    </location>
</feature>
<evidence type="ECO:0000313" key="2">
    <source>
        <dbReference type="EMBL" id="EOM76151.1"/>
    </source>
</evidence>
<accession>R7WLF3</accession>
<keyword evidence="3" id="KW-1185">Reference proteome</keyword>
<reference evidence="2 3" key="1">
    <citation type="journal article" date="2013" name="Genome Announc.">
        <title>Draft Genome Sequence of Rhodococcus rhodnii Strain LMG5362, a Symbiont of Rhodnius prolixus (Hemiptera, Reduviidae, Triatominae), the Principle Vector of Trypanosoma cruzi.</title>
        <authorList>
            <person name="Pachebat J.A."/>
            <person name="van Keulen G."/>
            <person name="Whitten M.M."/>
            <person name="Girdwood S."/>
            <person name="Del Sol R."/>
            <person name="Dyson P.J."/>
            <person name="Facey P.D."/>
        </authorList>
    </citation>
    <scope>NUCLEOTIDE SEQUENCE [LARGE SCALE GENOMIC DNA]</scope>
    <source>
        <strain evidence="2 3">LMG 5362</strain>
    </source>
</reference>
<name>R7WLF3_9NOCA</name>
<keyword evidence="1" id="KW-1133">Transmembrane helix</keyword>
<dbReference type="RefSeq" id="WP_010838569.1">
    <property type="nucleotide sequence ID" value="NZ_APMY01000075.1"/>
</dbReference>
<dbReference type="AlphaFoldDB" id="R7WLF3"/>
<protein>
    <recommendedName>
        <fullName evidence="4">Integral membrane protein</fullName>
    </recommendedName>
</protein>
<feature type="transmembrane region" description="Helical" evidence="1">
    <location>
        <begin position="38"/>
        <end position="58"/>
    </location>
</feature>
<gene>
    <name evidence="2" type="ORF">Rrhod_2517</name>
</gene>
<evidence type="ECO:0000313" key="3">
    <source>
        <dbReference type="Proteomes" id="UP000013525"/>
    </source>
</evidence>
<dbReference type="eggNOG" id="ENOG5032ZIA">
    <property type="taxonomic scope" value="Bacteria"/>
</dbReference>
<dbReference type="OrthoDB" id="3830423at2"/>
<feature type="transmembrane region" description="Helical" evidence="1">
    <location>
        <begin position="106"/>
        <end position="134"/>
    </location>
</feature>
<sequence>MSFLCSLLVVVHMLGLAALVGGYFAVLKTPRVTEVIVWGARIQFLSGLFLVGLGEAALDKDYNHIKIGVKLLISLIVVALAEVARAKQNKATTPAPGSGGTAATATAAPVAVAPMLVHAVGILAIVNILVAVIWH</sequence>
<organism evidence="2 3">
    <name type="scientific">Rhodococcus rhodnii LMG 5362</name>
    <dbReference type="NCBI Taxonomy" id="1273125"/>
    <lineage>
        <taxon>Bacteria</taxon>
        <taxon>Bacillati</taxon>
        <taxon>Actinomycetota</taxon>
        <taxon>Actinomycetes</taxon>
        <taxon>Mycobacteriales</taxon>
        <taxon>Nocardiaceae</taxon>
        <taxon>Rhodococcus</taxon>
    </lineage>
</organism>